<protein>
    <submittedName>
        <fullName evidence="1">Sarcosine oxidase subunit gamma</fullName>
    </submittedName>
</protein>
<dbReference type="RefSeq" id="WP_090726505.1">
    <property type="nucleotide sequence ID" value="NZ_FOOU01000004.1"/>
</dbReference>
<dbReference type="OrthoDB" id="9814782at2"/>
<evidence type="ECO:0000313" key="2">
    <source>
        <dbReference type="Proteomes" id="UP000198623"/>
    </source>
</evidence>
<accession>A0A1I2Q351</accession>
<evidence type="ECO:0000313" key="1">
    <source>
        <dbReference type="EMBL" id="SFG22330.1"/>
    </source>
</evidence>
<dbReference type="AlphaFoldDB" id="A0A1I2Q351"/>
<organism evidence="1 2">
    <name type="scientific">Neptunomonas qingdaonensis</name>
    <dbReference type="NCBI Taxonomy" id="1045558"/>
    <lineage>
        <taxon>Bacteria</taxon>
        <taxon>Pseudomonadati</taxon>
        <taxon>Pseudomonadota</taxon>
        <taxon>Gammaproteobacteria</taxon>
        <taxon>Oceanospirillales</taxon>
        <taxon>Oceanospirillaceae</taxon>
        <taxon>Neptunomonas</taxon>
    </lineage>
</organism>
<gene>
    <name evidence="1" type="ORF">SAMN05216175_104184</name>
</gene>
<dbReference type="Gene3D" id="3.30.70.1520">
    <property type="entry name" value="Heterotetrameric sarcosine oxidase"/>
    <property type="match status" value="1"/>
</dbReference>
<dbReference type="Gene3D" id="3.30.1360.120">
    <property type="entry name" value="Probable tRNA modification gtpase trme, domain 1"/>
    <property type="match status" value="1"/>
</dbReference>
<dbReference type="STRING" id="1045558.SAMN05216175_104184"/>
<dbReference type="SUPFAM" id="SSF103025">
    <property type="entry name" value="Folate-binding domain"/>
    <property type="match status" value="1"/>
</dbReference>
<dbReference type="InterPro" id="IPR027266">
    <property type="entry name" value="TrmE/GcvT-like"/>
</dbReference>
<dbReference type="InterPro" id="IPR007375">
    <property type="entry name" value="SoxG"/>
</dbReference>
<reference evidence="2" key="1">
    <citation type="submission" date="2016-10" db="EMBL/GenBank/DDBJ databases">
        <authorList>
            <person name="Varghese N."/>
            <person name="Submissions S."/>
        </authorList>
    </citation>
    <scope>NUCLEOTIDE SEQUENCE [LARGE SCALE GENOMIC DNA]</scope>
    <source>
        <strain evidence="2">CGMCC 1.10971</strain>
    </source>
</reference>
<sequence>MSDMNVMTPAEMAATKAAVMDQVPGPEVQGQSPLHHADLASLAKAGTVLGAAAGGIQLREHKLLGHLTLRLNPENTDQLAAAERVLGVALPLQPLTSVEKGSYSVRWMSPDEWLILVPGLEAFDVESRFRDEMGGHYSLVNSSGGSTVLELSGADVVELLKRCTPIDLHPTVFPVGKVVSTVFAKSSAIIRRTGEQRFELVIRRSFSDYIWLWLQEVSREFGLVVKA</sequence>
<dbReference type="Proteomes" id="UP000198623">
    <property type="component" value="Unassembled WGS sequence"/>
</dbReference>
<name>A0A1I2Q351_9GAMM</name>
<proteinExistence type="predicted"/>
<keyword evidence="2" id="KW-1185">Reference proteome</keyword>
<dbReference type="EMBL" id="FOOU01000004">
    <property type="protein sequence ID" value="SFG22330.1"/>
    <property type="molecule type" value="Genomic_DNA"/>
</dbReference>
<dbReference type="Pfam" id="PF04268">
    <property type="entry name" value="SoxG"/>
    <property type="match status" value="1"/>
</dbReference>